<organism evidence="3 4">
    <name type="scientific">Thalassotalea mangrovi</name>
    <dbReference type="NCBI Taxonomy" id="2572245"/>
    <lineage>
        <taxon>Bacteria</taxon>
        <taxon>Pseudomonadati</taxon>
        <taxon>Pseudomonadota</taxon>
        <taxon>Gammaproteobacteria</taxon>
        <taxon>Alteromonadales</taxon>
        <taxon>Colwelliaceae</taxon>
        <taxon>Thalassotalea</taxon>
    </lineage>
</organism>
<dbReference type="Gene3D" id="2.60.40.1080">
    <property type="match status" value="1"/>
</dbReference>
<evidence type="ECO:0000313" key="4">
    <source>
        <dbReference type="Proteomes" id="UP000307999"/>
    </source>
</evidence>
<protein>
    <submittedName>
        <fullName evidence="3">Ig-like domain-containing protein</fullName>
    </submittedName>
</protein>
<dbReference type="EMBL" id="SWDB01000035">
    <property type="protein sequence ID" value="TKB43678.1"/>
    <property type="molecule type" value="Genomic_DNA"/>
</dbReference>
<feature type="domain" description="BIG2" evidence="2">
    <location>
        <begin position="175"/>
        <end position="235"/>
    </location>
</feature>
<dbReference type="OrthoDB" id="5697824at2"/>
<evidence type="ECO:0000313" key="3">
    <source>
        <dbReference type="EMBL" id="TKB43678.1"/>
    </source>
</evidence>
<dbReference type="PROSITE" id="PS51257">
    <property type="entry name" value="PROKAR_LIPOPROTEIN"/>
    <property type="match status" value="1"/>
</dbReference>
<feature type="signal peptide" evidence="1">
    <location>
        <begin position="1"/>
        <end position="23"/>
    </location>
</feature>
<dbReference type="Pfam" id="PF02368">
    <property type="entry name" value="Big_2"/>
    <property type="match status" value="1"/>
</dbReference>
<name>A0A4U1B2C6_9GAMM</name>
<evidence type="ECO:0000256" key="1">
    <source>
        <dbReference type="SAM" id="SignalP"/>
    </source>
</evidence>
<dbReference type="InterPro" id="IPR008964">
    <property type="entry name" value="Invasin/intimin_cell_adhesion"/>
</dbReference>
<dbReference type="Proteomes" id="UP000307999">
    <property type="component" value="Unassembled WGS sequence"/>
</dbReference>
<feature type="chain" id="PRO_5021016304" evidence="1">
    <location>
        <begin position="24"/>
        <end position="574"/>
    </location>
</feature>
<dbReference type="RefSeq" id="WP_136736989.1">
    <property type="nucleotide sequence ID" value="NZ_SWDB01000035.1"/>
</dbReference>
<sequence>MKTNLLTKTILASAVLVGLSACGTDEGYNPGYGNDNGMISFADASFSAEFAENSGEQRVDLLQGASVDGVALADTDGAKFIKNIDFVEPEGFTTPQAESNTIPNHRISPFTIDGTELVINTELFSESLRECDNTGNFPSTVTYQVTYEIDNGYEGGAAERLLELTFNAIPDPVTEVVASSTEVQAGGTVQMAAYPVPDYVCNASLNYAVADTSIATVDGNGLVTGLATGTTDVVISSVSTPEQQTTVTITVTPGFVLNVDNGDVDENGVATGLKDLPACVATGVTVSPTSVADDLTGDYQYQWTSSNDSGFAILDTLNKGFGETAVVKTTDMVGESSNIDIALLSGFTGSTPIAEVQDRTLTVNSVKNEMCDPGVSENALGFNTDFNLDAVGAPYKGNLAGFAASSDAVSGEASVQITAGSVVTAEGTPYTMAAQQVWNKQRHWYSWNYGRGFNSIGKTYKYAVWVKLEQQPSEPVTLRHIIVPWIFDGIEEGAQGFPGRYTEGGAAIFTAELEANTEWQFIEFVEDKSQKREWSIPNTWSTVTDVFTVWEIYGLPAGNTILLDDYSVVRTDDL</sequence>
<keyword evidence="1" id="KW-0732">Signal</keyword>
<evidence type="ECO:0000259" key="2">
    <source>
        <dbReference type="Pfam" id="PF02368"/>
    </source>
</evidence>
<proteinExistence type="predicted"/>
<dbReference type="AlphaFoldDB" id="A0A4U1B2C6"/>
<comment type="caution">
    <text evidence="3">The sequence shown here is derived from an EMBL/GenBank/DDBJ whole genome shotgun (WGS) entry which is preliminary data.</text>
</comment>
<reference evidence="3 4" key="1">
    <citation type="submission" date="2019-04" db="EMBL/GenBank/DDBJ databases">
        <title>Thalassotalea guangxiensis sp. nov., isolated from sediment of the coastal wetland.</title>
        <authorList>
            <person name="Zheng S."/>
            <person name="Zhang D."/>
        </authorList>
    </citation>
    <scope>NUCLEOTIDE SEQUENCE [LARGE SCALE GENOMIC DNA]</scope>
    <source>
        <strain evidence="3 4">ZS-4</strain>
    </source>
</reference>
<gene>
    <name evidence="3" type="ORF">E8M12_14500</name>
</gene>
<keyword evidence="4" id="KW-1185">Reference proteome</keyword>
<dbReference type="InterPro" id="IPR003343">
    <property type="entry name" value="Big_2"/>
</dbReference>
<dbReference type="SUPFAM" id="SSF49373">
    <property type="entry name" value="Invasin/intimin cell-adhesion fragments"/>
    <property type="match status" value="1"/>
</dbReference>
<accession>A0A4U1B2C6</accession>